<gene>
    <name evidence="3" type="ORF">RGB73_04480</name>
</gene>
<protein>
    <submittedName>
        <fullName evidence="3">Glycerophosphodiester phosphodiesterase</fullName>
    </submittedName>
</protein>
<dbReference type="InterPro" id="IPR030395">
    <property type="entry name" value="GP_PDE_dom"/>
</dbReference>
<feature type="chain" id="PRO_5046173609" evidence="1">
    <location>
        <begin position="26"/>
        <end position="276"/>
    </location>
</feature>
<feature type="signal peptide" evidence="1">
    <location>
        <begin position="1"/>
        <end position="25"/>
    </location>
</feature>
<dbReference type="RefSeq" id="WP_310769522.1">
    <property type="nucleotide sequence ID" value="NZ_CP134050.1"/>
</dbReference>
<keyword evidence="4" id="KW-1185">Reference proteome</keyword>
<dbReference type="InterPro" id="IPR017946">
    <property type="entry name" value="PLC-like_Pdiesterase_TIM-brl"/>
</dbReference>
<evidence type="ECO:0000313" key="3">
    <source>
        <dbReference type="EMBL" id="WNC15603.1"/>
    </source>
</evidence>
<reference evidence="3 4" key="1">
    <citation type="submission" date="2023-09" db="EMBL/GenBank/DDBJ databases">
        <title>Complete Genome and Methylome dissection of Bacillus brevis NEB573 original source of BbsI restriction endonuclease.</title>
        <authorList>
            <person name="Fomenkov A."/>
            <person name="Roberts R.D."/>
        </authorList>
    </citation>
    <scope>NUCLEOTIDE SEQUENCE [LARGE SCALE GENOMIC DNA]</scope>
    <source>
        <strain evidence="3 4">NEB573</strain>
    </source>
</reference>
<dbReference type="PANTHER" id="PTHR46211:SF1">
    <property type="entry name" value="GLYCEROPHOSPHODIESTER PHOSPHODIESTERASE, CYTOPLASMIC"/>
    <property type="match status" value="1"/>
</dbReference>
<dbReference type="SUPFAM" id="SSF51695">
    <property type="entry name" value="PLC-like phosphodiesterases"/>
    <property type="match status" value="1"/>
</dbReference>
<dbReference type="Gene3D" id="3.20.20.190">
    <property type="entry name" value="Phosphatidylinositol (PI) phosphodiesterase"/>
    <property type="match status" value="1"/>
</dbReference>
<evidence type="ECO:0000259" key="2">
    <source>
        <dbReference type="PROSITE" id="PS51704"/>
    </source>
</evidence>
<dbReference type="PROSITE" id="PS51704">
    <property type="entry name" value="GP_PDE"/>
    <property type="match status" value="1"/>
</dbReference>
<organism evidence="3 4">
    <name type="scientific">Brevibacillus brevis</name>
    <name type="common">Bacillus brevis</name>
    <dbReference type="NCBI Taxonomy" id="1393"/>
    <lineage>
        <taxon>Bacteria</taxon>
        <taxon>Bacillati</taxon>
        <taxon>Bacillota</taxon>
        <taxon>Bacilli</taxon>
        <taxon>Bacillales</taxon>
        <taxon>Paenibacillaceae</taxon>
        <taxon>Brevibacillus</taxon>
    </lineage>
</organism>
<dbReference type="Pfam" id="PF03009">
    <property type="entry name" value="GDPD"/>
    <property type="match status" value="1"/>
</dbReference>
<accession>A0ABY9T6S7</accession>
<dbReference type="CDD" id="cd08563">
    <property type="entry name" value="GDPD_TtGDE_like"/>
    <property type="match status" value="1"/>
</dbReference>
<proteinExistence type="predicted"/>
<dbReference type="Proteomes" id="UP001256827">
    <property type="component" value="Chromosome"/>
</dbReference>
<dbReference type="PANTHER" id="PTHR46211">
    <property type="entry name" value="GLYCEROPHOSPHORYL DIESTER PHOSPHODIESTERASE"/>
    <property type="match status" value="1"/>
</dbReference>
<evidence type="ECO:0000313" key="4">
    <source>
        <dbReference type="Proteomes" id="UP001256827"/>
    </source>
</evidence>
<sequence>MNRVRKTLLAATVLTGLLQPLSVSAAPSEKADRVDTIAHRGASGYAPENTMAAFRKAVKMKADYIELDVQATKDGKLVVIHDTTVDRTTDGTGKVGSFTWDELRQLDAGSFFGPEFAGERIPSFEEVLDEFRGKTGILIELKSPELYPGIEEKVADALAERNLDKPANEKIIVQSFNFDSMKTFHKLLPKVPIGVLTSNKEDLTDEKLAEFAVYSDYVNPTQKLVTKDLVDRIHDLGMQISVWTVRKPEEVEPLLKAGVDDIITDYPDYVPRNKHK</sequence>
<dbReference type="EMBL" id="CP134050">
    <property type="protein sequence ID" value="WNC15603.1"/>
    <property type="molecule type" value="Genomic_DNA"/>
</dbReference>
<name>A0ABY9T6S7_BREBE</name>
<keyword evidence="1" id="KW-0732">Signal</keyword>
<evidence type="ECO:0000256" key="1">
    <source>
        <dbReference type="SAM" id="SignalP"/>
    </source>
</evidence>
<feature type="domain" description="GP-PDE" evidence="2">
    <location>
        <begin position="34"/>
        <end position="274"/>
    </location>
</feature>